<reference evidence="12" key="1">
    <citation type="submission" date="2014-03" db="EMBL/GenBank/DDBJ databases">
        <authorList>
            <person name="Casaregola S."/>
        </authorList>
    </citation>
    <scope>NUCLEOTIDE SEQUENCE [LARGE SCALE GENOMIC DNA]</scope>
    <source>
        <strain evidence="12">CLIB 918</strain>
    </source>
</reference>
<dbReference type="SUPFAM" id="SSF57850">
    <property type="entry name" value="RING/U-box"/>
    <property type="match status" value="1"/>
</dbReference>
<keyword evidence="6" id="KW-0833">Ubl conjugation pathway</keyword>
<evidence type="ECO:0000256" key="9">
    <source>
        <dbReference type="SAM" id="MobiDB-lite"/>
    </source>
</evidence>
<dbReference type="UniPathway" id="UPA00886"/>
<comment type="caution">
    <text evidence="12">The sequence shown here is derived from an EMBL/GenBank/DDBJ whole genome shotgun (WGS) entry which is preliminary data.</text>
</comment>
<feature type="region of interest" description="Disordered" evidence="9">
    <location>
        <begin position="414"/>
        <end position="567"/>
    </location>
</feature>
<evidence type="ECO:0000256" key="3">
    <source>
        <dbReference type="ARBA" id="ARBA00022679"/>
    </source>
</evidence>
<evidence type="ECO:0000256" key="2">
    <source>
        <dbReference type="ARBA" id="ARBA00005383"/>
    </source>
</evidence>
<feature type="compositionally biased region" description="Low complexity" evidence="9">
    <location>
        <begin position="735"/>
        <end position="753"/>
    </location>
</feature>
<feature type="compositionally biased region" description="Polar residues" evidence="9">
    <location>
        <begin position="479"/>
        <end position="567"/>
    </location>
</feature>
<evidence type="ECO:0000256" key="8">
    <source>
        <dbReference type="PROSITE-ProRule" id="PRU00452"/>
    </source>
</evidence>
<dbReference type="PROSITE" id="PS51044">
    <property type="entry name" value="ZF_SP_RING"/>
    <property type="match status" value="1"/>
</dbReference>
<feature type="region of interest" description="Disordered" evidence="9">
    <location>
        <begin position="957"/>
        <end position="1036"/>
    </location>
</feature>
<evidence type="ECO:0000256" key="5">
    <source>
        <dbReference type="ARBA" id="ARBA00022771"/>
    </source>
</evidence>
<feature type="compositionally biased region" description="Polar residues" evidence="9">
    <location>
        <begin position="792"/>
        <end position="816"/>
    </location>
</feature>
<evidence type="ECO:0000256" key="1">
    <source>
        <dbReference type="ARBA" id="ARBA00004718"/>
    </source>
</evidence>
<dbReference type="InterPro" id="IPR023321">
    <property type="entry name" value="PINIT"/>
</dbReference>
<dbReference type="SMART" id="SM00513">
    <property type="entry name" value="SAP"/>
    <property type="match status" value="1"/>
</dbReference>
<keyword evidence="5 8" id="KW-0863">Zinc-finger</keyword>
<name>A0A0J9XI07_GEOCN</name>
<dbReference type="Pfam" id="PF14324">
    <property type="entry name" value="PINIT"/>
    <property type="match status" value="1"/>
</dbReference>
<comment type="pathway">
    <text evidence="1">Protein modification; protein sumoylation.</text>
</comment>
<evidence type="ECO:0000256" key="6">
    <source>
        <dbReference type="ARBA" id="ARBA00022786"/>
    </source>
</evidence>
<dbReference type="GO" id="GO:0016874">
    <property type="term" value="F:ligase activity"/>
    <property type="evidence" value="ECO:0007669"/>
    <property type="project" value="UniProtKB-KW"/>
</dbReference>
<feature type="compositionally biased region" description="Polar residues" evidence="9">
    <location>
        <begin position="688"/>
        <end position="734"/>
    </location>
</feature>
<feature type="compositionally biased region" description="Basic and acidic residues" evidence="9">
    <location>
        <begin position="414"/>
        <end position="424"/>
    </location>
</feature>
<keyword evidence="4" id="KW-0479">Metal-binding</keyword>
<dbReference type="EMBL" id="CCBN010000018">
    <property type="protein sequence ID" value="CDO57055.1"/>
    <property type="molecule type" value="Genomic_DNA"/>
</dbReference>
<feature type="region of interest" description="Disordered" evidence="9">
    <location>
        <begin position="1087"/>
        <end position="1150"/>
    </location>
</feature>
<feature type="region of interest" description="Disordered" evidence="9">
    <location>
        <begin position="890"/>
        <end position="924"/>
    </location>
</feature>
<dbReference type="GO" id="GO:0000785">
    <property type="term" value="C:chromatin"/>
    <property type="evidence" value="ECO:0007669"/>
    <property type="project" value="TreeGrafter"/>
</dbReference>
<dbReference type="PROSITE" id="PS51466">
    <property type="entry name" value="PINIT"/>
    <property type="match status" value="1"/>
</dbReference>
<feature type="compositionally biased region" description="Low complexity" evidence="9">
    <location>
        <begin position="1128"/>
        <end position="1142"/>
    </location>
</feature>
<feature type="region of interest" description="Disordered" evidence="9">
    <location>
        <begin position="586"/>
        <end position="634"/>
    </location>
</feature>
<evidence type="ECO:0000256" key="7">
    <source>
        <dbReference type="ARBA" id="ARBA00022833"/>
    </source>
</evidence>
<dbReference type="InterPro" id="IPR038654">
    <property type="entry name" value="PINIT_sf"/>
</dbReference>
<comment type="similarity">
    <text evidence="2">Belongs to the PIAS family.</text>
</comment>
<keyword evidence="7" id="KW-0862">Zinc</keyword>
<dbReference type="AlphaFoldDB" id="A0A0J9XI07"/>
<keyword evidence="13" id="KW-1185">Reference proteome</keyword>
<keyword evidence="3" id="KW-0808">Transferase</keyword>
<evidence type="ECO:0000259" key="11">
    <source>
        <dbReference type="PROSITE" id="PS51466"/>
    </source>
</evidence>
<dbReference type="Gene3D" id="2.60.120.780">
    <property type="entry name" value="PINIT domain"/>
    <property type="match status" value="1"/>
</dbReference>
<dbReference type="STRING" id="1173061.A0A0J9XI07"/>
<evidence type="ECO:0000313" key="13">
    <source>
        <dbReference type="Proteomes" id="UP000242525"/>
    </source>
</evidence>
<feature type="compositionally biased region" description="Polar residues" evidence="9">
    <location>
        <begin position="1101"/>
        <end position="1111"/>
    </location>
</feature>
<proteinExistence type="inferred from homology"/>
<evidence type="ECO:0000259" key="10">
    <source>
        <dbReference type="PROSITE" id="PS51044"/>
    </source>
</evidence>
<dbReference type="GO" id="GO:0008270">
    <property type="term" value="F:zinc ion binding"/>
    <property type="evidence" value="ECO:0007669"/>
    <property type="project" value="UniProtKB-KW"/>
</dbReference>
<dbReference type="Pfam" id="PF02891">
    <property type="entry name" value="zf-MIZ"/>
    <property type="match status" value="1"/>
</dbReference>
<organism evidence="12 13">
    <name type="scientific">Geotrichum candidum</name>
    <name type="common">Oospora lactis</name>
    <name type="synonym">Dipodascus geotrichum</name>
    <dbReference type="NCBI Taxonomy" id="1173061"/>
    <lineage>
        <taxon>Eukaryota</taxon>
        <taxon>Fungi</taxon>
        <taxon>Dikarya</taxon>
        <taxon>Ascomycota</taxon>
        <taxon>Saccharomycotina</taxon>
        <taxon>Dipodascomycetes</taxon>
        <taxon>Dipodascales</taxon>
        <taxon>Dipodascaceae</taxon>
        <taxon>Geotrichum</taxon>
    </lineage>
</organism>
<evidence type="ECO:0000256" key="4">
    <source>
        <dbReference type="ARBA" id="ARBA00022723"/>
    </source>
</evidence>
<dbReference type="PANTHER" id="PTHR10782:SF4">
    <property type="entry name" value="TONALLI, ISOFORM E"/>
    <property type="match status" value="1"/>
</dbReference>
<dbReference type="Proteomes" id="UP000242525">
    <property type="component" value="Unassembled WGS sequence"/>
</dbReference>
<dbReference type="InterPro" id="IPR004181">
    <property type="entry name" value="Znf_MIZ"/>
</dbReference>
<feature type="compositionally biased region" description="Low complexity" evidence="9">
    <location>
        <begin position="606"/>
        <end position="615"/>
    </location>
</feature>
<feature type="region of interest" description="Disordered" evidence="9">
    <location>
        <begin position="792"/>
        <end position="854"/>
    </location>
</feature>
<feature type="region of interest" description="Disordered" evidence="9">
    <location>
        <begin position="686"/>
        <end position="758"/>
    </location>
</feature>
<dbReference type="Gene3D" id="3.30.40.10">
    <property type="entry name" value="Zinc/RING finger domain, C3HC4 (zinc finger)"/>
    <property type="match status" value="1"/>
</dbReference>
<gene>
    <name evidence="12" type="ORF">BN980_GECA18s01649g</name>
</gene>
<evidence type="ECO:0000313" key="12">
    <source>
        <dbReference type="EMBL" id="CDO57055.1"/>
    </source>
</evidence>
<feature type="domain" description="PINIT" evidence="11">
    <location>
        <begin position="139"/>
        <end position="290"/>
    </location>
</feature>
<accession>A0A0J9XI07</accession>
<dbReference type="GO" id="GO:0016925">
    <property type="term" value="P:protein sumoylation"/>
    <property type="evidence" value="ECO:0007669"/>
    <property type="project" value="UniProtKB-UniPathway"/>
</dbReference>
<feature type="compositionally biased region" description="Low complexity" evidence="9">
    <location>
        <begin position="819"/>
        <end position="836"/>
    </location>
</feature>
<keyword evidence="12" id="KW-0436">Ligase</keyword>
<dbReference type="OrthoDB" id="28127at2759"/>
<dbReference type="InterPro" id="IPR003034">
    <property type="entry name" value="SAP_dom"/>
</dbReference>
<dbReference type="PANTHER" id="PTHR10782">
    <property type="entry name" value="ZINC FINGER MIZ DOMAIN-CONTAINING PROTEIN"/>
    <property type="match status" value="1"/>
</dbReference>
<dbReference type="GO" id="GO:0061665">
    <property type="term" value="F:SUMO ligase activity"/>
    <property type="evidence" value="ECO:0007669"/>
    <property type="project" value="TreeGrafter"/>
</dbReference>
<feature type="domain" description="SP-RING-type" evidence="10">
    <location>
        <begin position="319"/>
        <end position="400"/>
    </location>
</feature>
<dbReference type="InterPro" id="IPR013083">
    <property type="entry name" value="Znf_RING/FYVE/PHD"/>
</dbReference>
<protein>
    <submittedName>
        <fullName evidence="12">Similar to Saccharomyces cerevisiae YDR409W SIZ1 SUMO/Smt3 ligase</fullName>
    </submittedName>
</protein>
<sequence>MEAQFNSKYYEASRLISDALIVNSLKVILRKLKMQSTGRKAVLQAKLLDYLTAGYRRCDFDRINYVYNLVMLELNPPSFETPPATNNRTAFQSLFPSAIDSHQISTLPTRSLPHAPTPRTALHSLPTTSIQQHRPIVPTHTHQYSDLISKIVFKRTPFYEIKKLMAEPLEIATHQKEARSKYTMRFTFTSQDVDAIEHRNYRVYLLSALIDPAKQPTEYGLDFPQQMEVLVNNQFIQANVRGVKGKPGSATAPDITHPLTITLKVANLIEITVKGNPTPYAMFAYLVQPVSNEDIIKQIKSRPLISKQSTVQRIIDDNNDDDIQTLSTVLSLKCPLSYTKLAIPVRSIHCDHIECFDALSFLLLQKQASTWTCPICNKLINFQDLAVDEYSLEILEKTAVYDIDEIKIEPDGSWHIPKDARMLGDEDEDNSSESDSPTGRWFHRQKTEEGTDVVMLSDSEEDVPPPPRPPSNEIPSYPNNSIGLANSVASSSGIPATSNVTSQSNGTRSNDVLGSPINNQTSGQQPGLNQNQVQTSVPVTLPNQGQRPVLQTNQPPQFPTLSGHTITFNPQNRREVARPHQQVEYNSQVPNNQGPAQPPQPENPRPQHVPVTTPAPDVPLPTLPTPSSRPVNPTPVINSRRLGSLPSAPHRTHTVAHAVPPVVNTPRVNPPLGNPQPVSAVTKAGNLQPVSTTTKTGNPQLVSATTKTGNPQLVSATTKTGNPQPLTTNSTPKANNSSSNKVNNNITNNRTVNLPDKPIVSQPVAQTVATPAPQRPAAQIVGTTLLTNRTVSAQPSQPANLPGSNIETSASQQIDHVSSKPTQSTSSPSLASNSLARLQPSTEASNVPVASKRVPPPFKFPSPNPKFPAFENFLSLPPWETSVFFKLSSRSARQQPEKSPANNDKAGDTSSNSAATSGDASLSLNGSVDSIASNVDKEHTTADDNLQKLRLRLRQSVAIPSHHPIRRNSSSTAAATSGVQNDNIRQDSLVSPSLQSPPLPSSPIVDTTPRTDGVVKRPATNGNVGVDAAKKQQLDPVESPSAIITTTTKPAVVSVSNGNKATTNVNTQDTSGRTTVRGAAVVNGPSSRIEKPIDARPVPATTKTANVSGAQPITPPVVGKTARRPFPAAEKAASGAATQTAAPGLGSKRTIEVIDLTLSDDEVDDQPPAKR</sequence>
<feature type="compositionally biased region" description="Polar residues" evidence="9">
    <location>
        <begin position="908"/>
        <end position="924"/>
    </location>
</feature>